<dbReference type="InterPro" id="IPR009080">
    <property type="entry name" value="tRNAsynth_Ia_anticodon-bd"/>
</dbReference>
<feature type="binding site" evidence="13">
    <location>
        <position position="27"/>
    </location>
    <ligand>
        <name>Zn(2+)</name>
        <dbReference type="ChEBI" id="CHEBI:29105"/>
    </ligand>
</feature>
<dbReference type="GO" id="GO:0008270">
    <property type="term" value="F:zinc ion binding"/>
    <property type="evidence" value="ECO:0007669"/>
    <property type="project" value="UniProtKB-UniRule"/>
</dbReference>
<evidence type="ECO:0000256" key="7">
    <source>
        <dbReference type="ARBA" id="ARBA00022741"/>
    </source>
</evidence>
<protein>
    <recommendedName>
        <fullName evidence="13">Cysteine--tRNA ligase</fullName>
        <ecNumber evidence="13">6.1.1.16</ecNumber>
    </recommendedName>
    <alternativeName>
        <fullName evidence="13">Cysteinyl-tRNA synthetase</fullName>
        <shortName evidence="13">CysRS</shortName>
    </alternativeName>
</protein>
<feature type="binding site" evidence="13">
    <location>
        <position position="238"/>
    </location>
    <ligand>
        <name>Zn(2+)</name>
        <dbReference type="ChEBI" id="CHEBI:29105"/>
    </ligand>
</feature>
<evidence type="ECO:0000256" key="13">
    <source>
        <dbReference type="HAMAP-Rule" id="MF_00041"/>
    </source>
</evidence>
<dbReference type="CDD" id="cd00672">
    <property type="entry name" value="CysRS_core"/>
    <property type="match status" value="1"/>
</dbReference>
<evidence type="ECO:0000259" key="14">
    <source>
        <dbReference type="SMART" id="SM00840"/>
    </source>
</evidence>
<dbReference type="PRINTS" id="PR00983">
    <property type="entry name" value="TRNASYNTHCYS"/>
</dbReference>
<evidence type="ECO:0000256" key="10">
    <source>
        <dbReference type="ARBA" id="ARBA00022917"/>
    </source>
</evidence>
<dbReference type="Gene3D" id="3.40.50.620">
    <property type="entry name" value="HUPs"/>
    <property type="match status" value="1"/>
</dbReference>
<organism evidence="15 16">
    <name type="scientific">Anaerococcus octavius</name>
    <dbReference type="NCBI Taxonomy" id="54007"/>
    <lineage>
        <taxon>Bacteria</taxon>
        <taxon>Bacillati</taxon>
        <taxon>Bacillota</taxon>
        <taxon>Tissierellia</taxon>
        <taxon>Tissierellales</taxon>
        <taxon>Peptoniphilaceae</taxon>
        <taxon>Anaerococcus</taxon>
    </lineage>
</organism>
<dbReference type="Gene3D" id="1.20.120.1910">
    <property type="entry name" value="Cysteine-tRNA ligase, C-terminal anti-codon recognition domain"/>
    <property type="match status" value="1"/>
</dbReference>
<dbReference type="SMART" id="SM00840">
    <property type="entry name" value="DALR_2"/>
    <property type="match status" value="1"/>
</dbReference>
<dbReference type="GO" id="GO:0004817">
    <property type="term" value="F:cysteine-tRNA ligase activity"/>
    <property type="evidence" value="ECO:0007669"/>
    <property type="project" value="UniProtKB-UniRule"/>
</dbReference>
<reference evidence="15 16" key="1">
    <citation type="submission" date="2017-12" db="EMBL/GenBank/DDBJ databases">
        <title>Phylogenetic diversity of female urinary microbiome.</title>
        <authorList>
            <person name="Thomas-White K."/>
            <person name="Wolfe A.J."/>
        </authorList>
    </citation>
    <scope>NUCLEOTIDE SEQUENCE [LARGE SCALE GENOMIC DNA]</scope>
    <source>
        <strain evidence="15 16">UMB0119</strain>
    </source>
</reference>
<feature type="domain" description="Cysteinyl-tRNA synthetase class Ia DALR" evidence="14">
    <location>
        <begin position="359"/>
        <end position="423"/>
    </location>
</feature>
<evidence type="ECO:0000256" key="11">
    <source>
        <dbReference type="ARBA" id="ARBA00023146"/>
    </source>
</evidence>
<keyword evidence="16" id="KW-1185">Reference proteome</keyword>
<evidence type="ECO:0000256" key="1">
    <source>
        <dbReference type="ARBA" id="ARBA00004496"/>
    </source>
</evidence>
<feature type="binding site" evidence="13">
    <location>
        <position position="213"/>
    </location>
    <ligand>
        <name>Zn(2+)</name>
        <dbReference type="ChEBI" id="CHEBI:29105"/>
    </ligand>
</feature>
<evidence type="ECO:0000256" key="12">
    <source>
        <dbReference type="ARBA" id="ARBA00047398"/>
    </source>
</evidence>
<dbReference type="Pfam" id="PF01406">
    <property type="entry name" value="tRNA-synt_1e"/>
    <property type="match status" value="1"/>
</dbReference>
<feature type="binding site" evidence="13">
    <location>
        <position position="242"/>
    </location>
    <ligand>
        <name>Zn(2+)</name>
        <dbReference type="ChEBI" id="CHEBI:29105"/>
    </ligand>
</feature>
<evidence type="ECO:0000256" key="5">
    <source>
        <dbReference type="ARBA" id="ARBA00022598"/>
    </source>
</evidence>
<sequence length="473" mass="54529">MKIHNTLTRKTEEFVPIEENKIRMYVCGPTVYDYMHIGNARPLVVFDTFRRYARFRGYDVTYVVNFTDVDDKIIKKSIEENITTKEVTDRYIAAFMEDANDLNLDEEHTIHPRATEVMDDIIKFVSDLIDKGAAYESDGDVYFRVEKANDYGKLSGKNVEDLVHGASNRLDNDEASKKESPLDFALWKKTKIDGEVSWDSPWGAGRPGWHIECSTMNKKILGETIDIHAGGEDLEFPHHENEIAQSETLNEKTFANYWMHNGMIQVDGTKMSKSLGNFFTLHDIKKEYDLMVIRFWLLTTNYRQPINFTREIIEGASNSLDRINNAVFRLEDLDKNASQDEILDDEQILLNELKEFENRFIEVMDNDLNTADAITVLFELVKFANIKVSSENSKQLIKAVLDEILSLEEVLGIQNRQKVNANVDEEKILNLIEERNQAKKAKDYAKADAIRDELTQMGVAIKDTREGVKWELL</sequence>
<dbReference type="InterPro" id="IPR032678">
    <property type="entry name" value="tRNA-synt_1_cat_dom"/>
</dbReference>
<evidence type="ECO:0000256" key="4">
    <source>
        <dbReference type="ARBA" id="ARBA00022490"/>
    </source>
</evidence>
<evidence type="ECO:0000256" key="3">
    <source>
        <dbReference type="ARBA" id="ARBA00011245"/>
    </source>
</evidence>
<comment type="similarity">
    <text evidence="2 13">Belongs to the class-I aminoacyl-tRNA synthetase family.</text>
</comment>
<keyword evidence="4 13" id="KW-0963">Cytoplasm</keyword>
<evidence type="ECO:0000256" key="8">
    <source>
        <dbReference type="ARBA" id="ARBA00022833"/>
    </source>
</evidence>
<dbReference type="RefSeq" id="WP_101539643.1">
    <property type="nucleotide sequence ID" value="NZ_PKGS01000001.1"/>
</dbReference>
<comment type="caution">
    <text evidence="15">The sequence shown here is derived from an EMBL/GenBank/DDBJ whole genome shotgun (WGS) entry which is preliminary data.</text>
</comment>
<proteinExistence type="inferred from homology"/>
<comment type="subcellular location">
    <subcellularLocation>
        <location evidence="1 13">Cytoplasm</location>
    </subcellularLocation>
</comment>
<evidence type="ECO:0000313" key="15">
    <source>
        <dbReference type="EMBL" id="PKZ17483.1"/>
    </source>
</evidence>
<dbReference type="GO" id="GO:0005524">
    <property type="term" value="F:ATP binding"/>
    <property type="evidence" value="ECO:0007669"/>
    <property type="project" value="UniProtKB-UniRule"/>
</dbReference>
<dbReference type="NCBIfam" id="TIGR00435">
    <property type="entry name" value="cysS"/>
    <property type="match status" value="1"/>
</dbReference>
<keyword evidence="10 13" id="KW-0648">Protein biosynthesis</keyword>
<dbReference type="InterPro" id="IPR014729">
    <property type="entry name" value="Rossmann-like_a/b/a_fold"/>
</dbReference>
<dbReference type="Proteomes" id="UP000234335">
    <property type="component" value="Unassembled WGS sequence"/>
</dbReference>
<evidence type="ECO:0000256" key="9">
    <source>
        <dbReference type="ARBA" id="ARBA00022840"/>
    </source>
</evidence>
<dbReference type="EC" id="6.1.1.16" evidence="13"/>
<dbReference type="InterPro" id="IPR015273">
    <property type="entry name" value="Cys-tRNA-synt_Ia_DALR"/>
</dbReference>
<dbReference type="EMBL" id="PKGS01000001">
    <property type="protein sequence ID" value="PKZ17483.1"/>
    <property type="molecule type" value="Genomic_DNA"/>
</dbReference>
<dbReference type="GO" id="GO:0005829">
    <property type="term" value="C:cytosol"/>
    <property type="evidence" value="ECO:0007669"/>
    <property type="project" value="TreeGrafter"/>
</dbReference>
<dbReference type="PANTHER" id="PTHR10890:SF3">
    <property type="entry name" value="CYSTEINE--TRNA LIGASE, CYTOPLASMIC"/>
    <property type="match status" value="1"/>
</dbReference>
<name>A0A2I1MBG9_9FIRM</name>
<keyword evidence="11 13" id="KW-0030">Aminoacyl-tRNA synthetase</keyword>
<keyword evidence="9 13" id="KW-0067">ATP-binding</keyword>
<dbReference type="Pfam" id="PF23493">
    <property type="entry name" value="CysS_C"/>
    <property type="match status" value="1"/>
</dbReference>
<dbReference type="FunFam" id="3.40.50.620:FF:000009">
    <property type="entry name" value="Cysteine--tRNA ligase"/>
    <property type="match status" value="1"/>
</dbReference>
<feature type="short sequence motif" description="'HIGH' region" evidence="13">
    <location>
        <begin position="29"/>
        <end position="39"/>
    </location>
</feature>
<gene>
    <name evidence="13" type="primary">cysS</name>
    <name evidence="15" type="ORF">CYJ34_01875</name>
</gene>
<comment type="cofactor">
    <cofactor evidence="13">
        <name>Zn(2+)</name>
        <dbReference type="ChEBI" id="CHEBI:29105"/>
    </cofactor>
    <text evidence="13">Binds 1 zinc ion per subunit.</text>
</comment>
<dbReference type="AlphaFoldDB" id="A0A2I1MBG9"/>
<dbReference type="HAMAP" id="MF_00041">
    <property type="entry name" value="Cys_tRNA_synth"/>
    <property type="match status" value="1"/>
</dbReference>
<feature type="binding site" evidence="13">
    <location>
        <position position="273"/>
    </location>
    <ligand>
        <name>ATP</name>
        <dbReference type="ChEBI" id="CHEBI:30616"/>
    </ligand>
</feature>
<dbReference type="SUPFAM" id="SSF52374">
    <property type="entry name" value="Nucleotidylyl transferase"/>
    <property type="match status" value="1"/>
</dbReference>
<evidence type="ECO:0000256" key="2">
    <source>
        <dbReference type="ARBA" id="ARBA00005594"/>
    </source>
</evidence>
<dbReference type="InterPro" id="IPR024909">
    <property type="entry name" value="Cys-tRNA/MSH_ligase"/>
</dbReference>
<accession>A0A2I1MBG9</accession>
<keyword evidence="6 13" id="KW-0479">Metal-binding</keyword>
<dbReference type="GO" id="GO:0006423">
    <property type="term" value="P:cysteinyl-tRNA aminoacylation"/>
    <property type="evidence" value="ECO:0007669"/>
    <property type="project" value="UniProtKB-UniRule"/>
</dbReference>
<keyword evidence="7 13" id="KW-0547">Nucleotide-binding</keyword>
<dbReference type="InterPro" id="IPR015803">
    <property type="entry name" value="Cys-tRNA-ligase"/>
</dbReference>
<keyword evidence="5 13" id="KW-0436">Ligase</keyword>
<dbReference type="Pfam" id="PF09190">
    <property type="entry name" value="DALR_2"/>
    <property type="match status" value="1"/>
</dbReference>
<keyword evidence="8 13" id="KW-0862">Zinc</keyword>
<comment type="subunit">
    <text evidence="3 13">Monomer.</text>
</comment>
<dbReference type="InterPro" id="IPR056411">
    <property type="entry name" value="CysS_C"/>
</dbReference>
<evidence type="ECO:0000313" key="16">
    <source>
        <dbReference type="Proteomes" id="UP000234335"/>
    </source>
</evidence>
<dbReference type="PANTHER" id="PTHR10890">
    <property type="entry name" value="CYSTEINYL-TRNA SYNTHETASE"/>
    <property type="match status" value="1"/>
</dbReference>
<feature type="short sequence motif" description="'KMSKS' region" evidence="13">
    <location>
        <begin position="270"/>
        <end position="274"/>
    </location>
</feature>
<dbReference type="SUPFAM" id="SSF47323">
    <property type="entry name" value="Anticodon-binding domain of a subclass of class I aminoacyl-tRNA synthetases"/>
    <property type="match status" value="1"/>
</dbReference>
<comment type="catalytic activity">
    <reaction evidence="12 13">
        <text>tRNA(Cys) + L-cysteine + ATP = L-cysteinyl-tRNA(Cys) + AMP + diphosphate</text>
        <dbReference type="Rhea" id="RHEA:17773"/>
        <dbReference type="Rhea" id="RHEA-COMP:9661"/>
        <dbReference type="Rhea" id="RHEA-COMP:9679"/>
        <dbReference type="ChEBI" id="CHEBI:30616"/>
        <dbReference type="ChEBI" id="CHEBI:33019"/>
        <dbReference type="ChEBI" id="CHEBI:35235"/>
        <dbReference type="ChEBI" id="CHEBI:78442"/>
        <dbReference type="ChEBI" id="CHEBI:78517"/>
        <dbReference type="ChEBI" id="CHEBI:456215"/>
        <dbReference type="EC" id="6.1.1.16"/>
    </reaction>
</comment>
<evidence type="ECO:0000256" key="6">
    <source>
        <dbReference type="ARBA" id="ARBA00022723"/>
    </source>
</evidence>